<dbReference type="Pfam" id="PF25137">
    <property type="entry name" value="ADH_Fe_C"/>
    <property type="match status" value="1"/>
</dbReference>
<name>A0A919L3S0_9ACTN</name>
<dbReference type="Pfam" id="PF00465">
    <property type="entry name" value="Fe-ADH"/>
    <property type="match status" value="1"/>
</dbReference>
<dbReference type="PANTHER" id="PTHR11496:SF83">
    <property type="entry name" value="HYDROXYACID-OXOACID TRANSHYDROGENASE, MITOCHONDRIAL"/>
    <property type="match status" value="1"/>
</dbReference>
<reference evidence="5" key="1">
    <citation type="journal article" date="2014" name="Int. J. Syst. Evol. Microbiol.">
        <title>Complete genome sequence of Corynebacterium casei LMG S-19264T (=DSM 44701T), isolated from a smear-ripened cheese.</title>
        <authorList>
            <consortium name="US DOE Joint Genome Institute (JGI-PGF)"/>
            <person name="Walter F."/>
            <person name="Albersmeier A."/>
            <person name="Kalinowski J."/>
            <person name="Ruckert C."/>
        </authorList>
    </citation>
    <scope>NUCLEOTIDE SEQUENCE</scope>
    <source>
        <strain evidence="5">JCM 5069</strain>
    </source>
</reference>
<feature type="domain" description="Fe-containing alcohol dehydrogenase-like C-terminal" evidence="4">
    <location>
        <begin position="171"/>
        <end position="340"/>
    </location>
</feature>
<keyword evidence="2" id="KW-0520">NAD</keyword>
<protein>
    <submittedName>
        <fullName evidence="5">Maleylacetate reductase</fullName>
    </submittedName>
</protein>
<dbReference type="AlphaFoldDB" id="A0A919L3S0"/>
<dbReference type="InterPro" id="IPR039697">
    <property type="entry name" value="Alcohol_dehydrogenase_Fe"/>
</dbReference>
<dbReference type="InterPro" id="IPR001670">
    <property type="entry name" value="ADH_Fe/GldA"/>
</dbReference>
<evidence type="ECO:0000313" key="5">
    <source>
        <dbReference type="EMBL" id="GHH83890.1"/>
    </source>
</evidence>
<proteinExistence type="predicted"/>
<organism evidence="5 6">
    <name type="scientific">Streptomyces sulfonofaciens</name>
    <dbReference type="NCBI Taxonomy" id="68272"/>
    <lineage>
        <taxon>Bacteria</taxon>
        <taxon>Bacillati</taxon>
        <taxon>Actinomycetota</taxon>
        <taxon>Actinomycetes</taxon>
        <taxon>Kitasatosporales</taxon>
        <taxon>Streptomycetaceae</taxon>
        <taxon>Streptomyces</taxon>
    </lineage>
</organism>
<dbReference type="SUPFAM" id="SSF56796">
    <property type="entry name" value="Dehydroquinate synthase-like"/>
    <property type="match status" value="1"/>
</dbReference>
<dbReference type="EMBL" id="BNCD01000014">
    <property type="protein sequence ID" value="GHH83890.1"/>
    <property type="molecule type" value="Genomic_DNA"/>
</dbReference>
<accession>A0A919L3S0</accession>
<evidence type="ECO:0000256" key="1">
    <source>
        <dbReference type="ARBA" id="ARBA00023002"/>
    </source>
</evidence>
<evidence type="ECO:0000256" key="2">
    <source>
        <dbReference type="ARBA" id="ARBA00023027"/>
    </source>
</evidence>
<dbReference type="PANTHER" id="PTHR11496">
    <property type="entry name" value="ALCOHOL DEHYDROGENASE"/>
    <property type="match status" value="1"/>
</dbReference>
<dbReference type="Gene3D" id="1.20.1090.10">
    <property type="entry name" value="Dehydroquinate synthase-like - alpha domain"/>
    <property type="match status" value="1"/>
</dbReference>
<evidence type="ECO:0000313" key="6">
    <source>
        <dbReference type="Proteomes" id="UP000603708"/>
    </source>
</evidence>
<dbReference type="GO" id="GO:0004022">
    <property type="term" value="F:alcohol dehydrogenase (NAD+) activity"/>
    <property type="evidence" value="ECO:0007669"/>
    <property type="project" value="TreeGrafter"/>
</dbReference>
<feature type="domain" description="Alcohol dehydrogenase iron-type/glycerol dehydrogenase GldA" evidence="3">
    <location>
        <begin position="14"/>
        <end position="157"/>
    </location>
</feature>
<dbReference type="GO" id="GO:0018506">
    <property type="term" value="F:maleylacetate reductase activity"/>
    <property type="evidence" value="ECO:0007669"/>
    <property type="project" value="InterPro"/>
</dbReference>
<dbReference type="Proteomes" id="UP000603708">
    <property type="component" value="Unassembled WGS sequence"/>
</dbReference>
<comment type="caution">
    <text evidence="5">The sequence shown here is derived from an EMBL/GenBank/DDBJ whole genome shotgun (WGS) entry which is preliminary data.</text>
</comment>
<evidence type="ECO:0000259" key="4">
    <source>
        <dbReference type="Pfam" id="PF25137"/>
    </source>
</evidence>
<dbReference type="GO" id="GO:0046872">
    <property type="term" value="F:metal ion binding"/>
    <property type="evidence" value="ECO:0007669"/>
    <property type="project" value="InterPro"/>
</dbReference>
<dbReference type="Gene3D" id="3.40.50.1970">
    <property type="match status" value="1"/>
</dbReference>
<keyword evidence="1" id="KW-0560">Oxidoreductase</keyword>
<gene>
    <name evidence="5" type="primary">macA</name>
    <name evidence="5" type="ORF">GCM10018793_47080</name>
</gene>
<sequence>MTTMPEEFTRTALPGRVVFASGALARLGAELDVAATRRAMLVVAARDADLAEKARSSLGDRAVLTWTEVTQHVPAELALRATTAALDAGVDVLVTIGGGSTTGLGKAVAVQSKLPLVVVPTTYAGSEMTPIYGLTSDNEKKTARDANALPQLVIYDPQLLATLPPAVAGPSALNALAHCAEALWAAGRDPVNDAIALDGARRIHEYLPAACAGEDLGARGQVLLAASMAGTALASAGTSLHHSLCHLLGGMFDAQHAQTHAILLPYAIGFLRPSIDEPVKRLASCFGVPADQLEPAIWRLARSAGTPRGLREIGLNEQQIEQAALAAVSRQLPSPRHVTVRELRPWLMAAWTGEPPSREIGARSGAAV</sequence>
<dbReference type="InterPro" id="IPR056798">
    <property type="entry name" value="ADH_Fe_C"/>
</dbReference>
<evidence type="ECO:0000259" key="3">
    <source>
        <dbReference type="Pfam" id="PF00465"/>
    </source>
</evidence>
<reference evidence="5" key="2">
    <citation type="submission" date="2020-09" db="EMBL/GenBank/DDBJ databases">
        <authorList>
            <person name="Sun Q."/>
            <person name="Ohkuma M."/>
        </authorList>
    </citation>
    <scope>NUCLEOTIDE SEQUENCE</scope>
    <source>
        <strain evidence="5">JCM 5069</strain>
    </source>
</reference>
<keyword evidence="6" id="KW-1185">Reference proteome</keyword>
<dbReference type="CDD" id="cd08177">
    <property type="entry name" value="MAR"/>
    <property type="match status" value="1"/>
</dbReference>
<dbReference type="InterPro" id="IPR034786">
    <property type="entry name" value="MAR"/>
</dbReference>